<protein>
    <submittedName>
        <fullName evidence="4">Creatinase</fullName>
    </submittedName>
</protein>
<keyword evidence="5" id="KW-1185">Reference proteome</keyword>
<dbReference type="InterPro" id="IPR036005">
    <property type="entry name" value="Creatinase/aminopeptidase-like"/>
</dbReference>
<dbReference type="Gene3D" id="3.40.350.10">
    <property type="entry name" value="Creatinase/prolidase N-terminal domain"/>
    <property type="match status" value="1"/>
</dbReference>
<feature type="domain" description="Peptidase M24" evidence="2">
    <location>
        <begin position="195"/>
        <end position="401"/>
    </location>
</feature>
<dbReference type="Pfam" id="PF01321">
    <property type="entry name" value="Creatinase_N"/>
    <property type="match status" value="1"/>
</dbReference>
<dbReference type="AlphaFoldDB" id="A0A1R1LJF1"/>
<dbReference type="RefSeq" id="WP_076701887.1">
    <property type="nucleotide sequence ID" value="NZ_MRDE01000016.1"/>
</dbReference>
<dbReference type="Proteomes" id="UP000187085">
    <property type="component" value="Unassembled WGS sequence"/>
</dbReference>
<dbReference type="OrthoDB" id="9761809at2"/>
<organism evidence="4 5">
    <name type="scientific">Tersicoccus phoenicis</name>
    <dbReference type="NCBI Taxonomy" id="554083"/>
    <lineage>
        <taxon>Bacteria</taxon>
        <taxon>Bacillati</taxon>
        <taxon>Actinomycetota</taxon>
        <taxon>Actinomycetes</taxon>
        <taxon>Micrococcales</taxon>
        <taxon>Micrococcaceae</taxon>
        <taxon>Tersicoccus</taxon>
    </lineage>
</organism>
<feature type="domain" description="Creatinase N-terminal" evidence="3">
    <location>
        <begin position="40"/>
        <end position="187"/>
    </location>
</feature>
<dbReference type="InterPro" id="IPR000587">
    <property type="entry name" value="Creatinase_N"/>
</dbReference>
<sequence>MTTPRLGPSAAPDAPARPSSSTPDQDVRPALFSRDEYDRRLAAVRRRMAFQGLGALIVTDPANLFYLTGYDAWSFYTPQMLFVPAEGDLLLFLREMDANGAFRTAWLPPAQIIGYPERYVHRPHLHPFDWVAFALRRRGLIASAGPCVGLEMDAHFFSPKGYRSLVNALPEWTLVDCFELVNWVRAVKSDAEIRYLRTAARVTTAAMQAAIDAIEPGVPQYRVAARIAAAQVEGVDGAWGDFPAIVPMLPTGASADTPHLTWSDRVLREGDAVVVELTGVHRRYHVPLARTVVLGTPSDDLLRLEEAVAAGLRAVLDTAAPGVLVRDLSRAWNWRLAEYGLEKHSRLGYSVGIGYPPDWGERTISIRSEDETVLAENMTFHVICGMWMTGYGYELSETIRIGANGAEAFTSFPRALIRK</sequence>
<dbReference type="SUPFAM" id="SSF53092">
    <property type="entry name" value="Creatinase/prolidase N-terminal domain"/>
    <property type="match status" value="1"/>
</dbReference>
<name>A0A1R1LJF1_9MICC</name>
<comment type="caution">
    <text evidence="4">The sequence shown here is derived from an EMBL/GenBank/DDBJ whole genome shotgun (WGS) entry which is preliminary data.</text>
</comment>
<evidence type="ECO:0000313" key="5">
    <source>
        <dbReference type="Proteomes" id="UP000187085"/>
    </source>
</evidence>
<dbReference type="Pfam" id="PF00557">
    <property type="entry name" value="Peptidase_M24"/>
    <property type="match status" value="1"/>
</dbReference>
<evidence type="ECO:0000259" key="2">
    <source>
        <dbReference type="Pfam" id="PF00557"/>
    </source>
</evidence>
<dbReference type="CDD" id="cd01066">
    <property type="entry name" value="APP_MetAP"/>
    <property type="match status" value="1"/>
</dbReference>
<gene>
    <name evidence="4" type="ORF">BKD30_03255</name>
</gene>
<dbReference type="STRING" id="554083.BKD30_03255"/>
<dbReference type="PANTHER" id="PTHR46112:SF2">
    <property type="entry name" value="XAA-PRO AMINOPEPTIDASE P-RELATED"/>
    <property type="match status" value="1"/>
</dbReference>
<evidence type="ECO:0000313" key="4">
    <source>
        <dbReference type="EMBL" id="OMH27675.1"/>
    </source>
</evidence>
<feature type="compositionally biased region" description="Low complexity" evidence="1">
    <location>
        <begin position="8"/>
        <end position="21"/>
    </location>
</feature>
<evidence type="ECO:0000256" key="1">
    <source>
        <dbReference type="SAM" id="MobiDB-lite"/>
    </source>
</evidence>
<dbReference type="InterPro" id="IPR029149">
    <property type="entry name" value="Creatin/AminoP/Spt16_N"/>
</dbReference>
<dbReference type="PANTHER" id="PTHR46112">
    <property type="entry name" value="AMINOPEPTIDASE"/>
    <property type="match status" value="1"/>
</dbReference>
<dbReference type="InterPro" id="IPR000994">
    <property type="entry name" value="Pept_M24"/>
</dbReference>
<proteinExistence type="predicted"/>
<dbReference type="Gene3D" id="3.90.230.10">
    <property type="entry name" value="Creatinase/methionine aminopeptidase superfamily"/>
    <property type="match status" value="1"/>
</dbReference>
<dbReference type="EMBL" id="MRDE01000016">
    <property type="protein sequence ID" value="OMH27675.1"/>
    <property type="molecule type" value="Genomic_DNA"/>
</dbReference>
<dbReference type="SUPFAM" id="SSF55920">
    <property type="entry name" value="Creatinase/aminopeptidase"/>
    <property type="match status" value="1"/>
</dbReference>
<reference evidence="4 5" key="1">
    <citation type="submission" date="2016-12" db="EMBL/GenBank/DDBJ databases">
        <title>Draft genome of Tersicoccus phoenicis 1P05MA.</title>
        <authorList>
            <person name="Nakajima Y."/>
            <person name="Yoshizawa S."/>
            <person name="Nakamura K."/>
            <person name="Ogura Y."/>
            <person name="Hayashi T."/>
            <person name="Kogure K."/>
        </authorList>
    </citation>
    <scope>NUCLEOTIDE SEQUENCE [LARGE SCALE GENOMIC DNA]</scope>
    <source>
        <strain evidence="4 5">1p05MA</strain>
    </source>
</reference>
<accession>A0A1R1LJF1</accession>
<feature type="region of interest" description="Disordered" evidence="1">
    <location>
        <begin position="1"/>
        <end position="29"/>
    </location>
</feature>
<evidence type="ECO:0000259" key="3">
    <source>
        <dbReference type="Pfam" id="PF01321"/>
    </source>
</evidence>
<dbReference type="InterPro" id="IPR050659">
    <property type="entry name" value="Peptidase_M24B"/>
</dbReference>